<dbReference type="RefSeq" id="WP_378290213.1">
    <property type="nucleotide sequence ID" value="NZ_JBHSON010000109.1"/>
</dbReference>
<evidence type="ECO:0000256" key="2">
    <source>
        <dbReference type="ARBA" id="ARBA00022598"/>
    </source>
</evidence>
<dbReference type="Gene3D" id="3.30.300.30">
    <property type="match status" value="1"/>
</dbReference>
<organism evidence="5 6">
    <name type="scientific">Actinomadura rugatobispora</name>
    <dbReference type="NCBI Taxonomy" id="1994"/>
    <lineage>
        <taxon>Bacteria</taxon>
        <taxon>Bacillati</taxon>
        <taxon>Actinomycetota</taxon>
        <taxon>Actinomycetes</taxon>
        <taxon>Streptosporangiales</taxon>
        <taxon>Thermomonosporaceae</taxon>
        <taxon>Actinomadura</taxon>
    </lineage>
</organism>
<dbReference type="PROSITE" id="PS00455">
    <property type="entry name" value="AMP_BINDING"/>
    <property type="match status" value="1"/>
</dbReference>
<keyword evidence="6" id="KW-1185">Reference proteome</keyword>
<evidence type="ECO:0000313" key="5">
    <source>
        <dbReference type="EMBL" id="MFC5753317.1"/>
    </source>
</evidence>
<dbReference type="Pfam" id="PF13193">
    <property type="entry name" value="AMP-binding_C"/>
    <property type="match status" value="1"/>
</dbReference>
<dbReference type="InterPro" id="IPR045851">
    <property type="entry name" value="AMP-bd_C_sf"/>
</dbReference>
<accession>A0ABW1AFI1</accession>
<dbReference type="InterPro" id="IPR025110">
    <property type="entry name" value="AMP-bd_C"/>
</dbReference>
<dbReference type="PANTHER" id="PTHR43201">
    <property type="entry name" value="ACYL-COA SYNTHETASE"/>
    <property type="match status" value="1"/>
</dbReference>
<proteinExistence type="inferred from homology"/>
<keyword evidence="2" id="KW-0436">Ligase</keyword>
<sequence>MTTALHDSDDRGAPAPVTLTWPGDRRLPEDARTALCGPGAPFERTTEDVLGTPVEVFARRSPNLAAQLAHARATTPDLPYLVFDGPEPRTVTFAEAYRLAAAYAEVLAGRHGIGKGDRVAVAAPNTLEYVLAYWATVSLGAILVGLNGWWTPAEMDHGLALTEPALVLGSGAPMERASATPWSGTAGVPHVPLEELHAAATGLADPPGALPGVAVDEDDPAAIMFTSGTTGRPKGATISHRNFVFFNQHGALGGATTALLDGHRYRQVPDGAQRASLIVSPLFHVSGAGVTMAVAPMAGLKLVFPGPGRWDPERALRLTHEHGITQWSGVPTHFWRMLAHPDFASFRTAQVTMVGSGGAIFPPELMRHVRETMPGVQLGNGYGMTETLGTGTLCTGSLLEEHPGSVGAAVPTVRVQVREDGRPLPEGEVGEIHIQGPGVFLGYWRDPEATAGVLDAERWYRTGDYGRIEDGLLYLESRIRDLILRGGENIYPIEIEYRLVEHPEIVEAAVVGVPDRVLGREVKAYVVREEGSALTAEGVREWAAQTLAAFKVPAHVEFRDALPYNETGKVMKRRLEEEHAAGPR</sequence>
<evidence type="ECO:0000313" key="6">
    <source>
        <dbReference type="Proteomes" id="UP001596074"/>
    </source>
</evidence>
<evidence type="ECO:0000256" key="1">
    <source>
        <dbReference type="ARBA" id="ARBA00006432"/>
    </source>
</evidence>
<name>A0ABW1AFI1_9ACTN</name>
<dbReference type="SUPFAM" id="SSF56801">
    <property type="entry name" value="Acetyl-CoA synthetase-like"/>
    <property type="match status" value="1"/>
</dbReference>
<reference evidence="6" key="1">
    <citation type="journal article" date="2019" name="Int. J. Syst. Evol. Microbiol.">
        <title>The Global Catalogue of Microorganisms (GCM) 10K type strain sequencing project: providing services to taxonomists for standard genome sequencing and annotation.</title>
        <authorList>
            <consortium name="The Broad Institute Genomics Platform"/>
            <consortium name="The Broad Institute Genome Sequencing Center for Infectious Disease"/>
            <person name="Wu L."/>
            <person name="Ma J."/>
        </authorList>
    </citation>
    <scope>NUCLEOTIDE SEQUENCE [LARGE SCALE GENOMIC DNA]</scope>
    <source>
        <strain evidence="6">KCTC 42087</strain>
    </source>
</reference>
<dbReference type="EMBL" id="JBHSON010000109">
    <property type="protein sequence ID" value="MFC5753317.1"/>
    <property type="molecule type" value="Genomic_DNA"/>
</dbReference>
<dbReference type="PANTHER" id="PTHR43201:SF5">
    <property type="entry name" value="MEDIUM-CHAIN ACYL-COA LIGASE ACSF2, MITOCHONDRIAL"/>
    <property type="match status" value="1"/>
</dbReference>
<feature type="domain" description="AMP-binding enzyme C-terminal" evidence="4">
    <location>
        <begin position="494"/>
        <end position="569"/>
    </location>
</feature>
<dbReference type="InterPro" id="IPR042099">
    <property type="entry name" value="ANL_N_sf"/>
</dbReference>
<evidence type="ECO:0000259" key="4">
    <source>
        <dbReference type="Pfam" id="PF13193"/>
    </source>
</evidence>
<dbReference type="InterPro" id="IPR020845">
    <property type="entry name" value="AMP-binding_CS"/>
</dbReference>
<protein>
    <submittedName>
        <fullName evidence="5">Class I adenylate-forming enzyme family protein</fullName>
    </submittedName>
</protein>
<evidence type="ECO:0000259" key="3">
    <source>
        <dbReference type="Pfam" id="PF00501"/>
    </source>
</evidence>
<gene>
    <name evidence="5" type="ORF">ACFPZN_47525</name>
</gene>
<comment type="similarity">
    <text evidence="1">Belongs to the ATP-dependent AMP-binding enzyme family.</text>
</comment>
<dbReference type="Proteomes" id="UP001596074">
    <property type="component" value="Unassembled WGS sequence"/>
</dbReference>
<dbReference type="Gene3D" id="3.40.50.12780">
    <property type="entry name" value="N-terminal domain of ligase-like"/>
    <property type="match status" value="1"/>
</dbReference>
<comment type="caution">
    <text evidence="5">The sequence shown here is derived from an EMBL/GenBank/DDBJ whole genome shotgun (WGS) entry which is preliminary data.</text>
</comment>
<dbReference type="InterPro" id="IPR000873">
    <property type="entry name" value="AMP-dep_synth/lig_dom"/>
</dbReference>
<feature type="domain" description="AMP-dependent synthetase/ligase" evidence="3">
    <location>
        <begin position="70"/>
        <end position="444"/>
    </location>
</feature>
<dbReference type="Pfam" id="PF00501">
    <property type="entry name" value="AMP-binding"/>
    <property type="match status" value="1"/>
</dbReference>